<feature type="transmembrane region" description="Helical" evidence="5">
    <location>
        <begin position="306"/>
        <end position="328"/>
    </location>
</feature>
<name>A0A0A5GKU2_9BACI</name>
<accession>A0A0A5GKU2</accession>
<evidence type="ECO:0000313" key="7">
    <source>
        <dbReference type="Proteomes" id="UP000030403"/>
    </source>
</evidence>
<dbReference type="PANTHER" id="PTHR22550">
    <property type="entry name" value="SPORE GERMINATION PROTEIN"/>
    <property type="match status" value="1"/>
</dbReference>
<gene>
    <name evidence="6" type="ORF">N783_01045</name>
</gene>
<feature type="transmembrane region" description="Helical" evidence="5">
    <location>
        <begin position="398"/>
        <end position="417"/>
    </location>
</feature>
<protein>
    <submittedName>
        <fullName evidence="6">GerKA2 spore germination GerA type complex</fullName>
    </submittedName>
</protein>
<feature type="transmembrane region" description="Helical" evidence="5">
    <location>
        <begin position="429"/>
        <end position="457"/>
    </location>
</feature>
<dbReference type="GO" id="GO:0009847">
    <property type="term" value="P:spore germination"/>
    <property type="evidence" value="ECO:0007669"/>
    <property type="project" value="UniProtKB-UniRule"/>
</dbReference>
<dbReference type="GO" id="GO:0005886">
    <property type="term" value="C:plasma membrane"/>
    <property type="evidence" value="ECO:0007669"/>
    <property type="project" value="UniProtKB-SubCell"/>
</dbReference>
<proteinExistence type="inferred from homology"/>
<comment type="subcellular location">
    <subcellularLocation>
        <location evidence="4">Cell membrane</location>
    </subcellularLocation>
    <subcellularLocation>
        <location evidence="1">Membrane</location>
        <topology evidence="1">Multi-pass membrane protein</topology>
    </subcellularLocation>
</comment>
<dbReference type="PIRSF" id="PIRSF005690">
    <property type="entry name" value="GerBA"/>
    <property type="match status" value="1"/>
</dbReference>
<evidence type="ECO:0000313" key="6">
    <source>
        <dbReference type="EMBL" id="KGX91843.1"/>
    </source>
</evidence>
<evidence type="ECO:0000256" key="2">
    <source>
        <dbReference type="ARBA" id="ARBA00005278"/>
    </source>
</evidence>
<dbReference type="InterPro" id="IPR050768">
    <property type="entry name" value="UPF0353/GerABKA_families"/>
</dbReference>
<organism evidence="6 7">
    <name type="scientific">Pontibacillus marinus BH030004 = DSM 16465</name>
    <dbReference type="NCBI Taxonomy" id="1385511"/>
    <lineage>
        <taxon>Bacteria</taxon>
        <taxon>Bacillati</taxon>
        <taxon>Bacillota</taxon>
        <taxon>Bacilli</taxon>
        <taxon>Bacillales</taxon>
        <taxon>Bacillaceae</taxon>
        <taxon>Pontibacillus</taxon>
    </lineage>
</organism>
<dbReference type="STRING" id="1385511.GCA_000425225_00047"/>
<dbReference type="PANTHER" id="PTHR22550:SF5">
    <property type="entry name" value="LEUCINE ZIPPER PROTEIN 4"/>
    <property type="match status" value="1"/>
</dbReference>
<dbReference type="Proteomes" id="UP000030403">
    <property type="component" value="Unassembled WGS sequence"/>
</dbReference>
<sequence length="507" mass="56817">MGFRFFNRQRTETGFKENDNNMLLSKQLDANTRELTELFEQPLNDDFVNRAVNIKTLDKKARIFFINELVDPKVIEEFILSPLTSKQTDPQKEMKSTLKELLPIKEFKVATELSDCVKGINNGNTLLLIEGSEQGFLLDTTKLEHRNIDKPQSEVVIKGANEGFVESVSVNKSLIRKQLRYEKLVTEKVQLKTRANNTVSLMYVSDLVNEGVVEDVKSRLDRIEVDNIENIALLEQHLEERPYSLVPSILYTERPDRAVSYMLEGHVVLLTENSPACLVVPVTFWSFFHTAEDSYQRWAYANFIRFVRMFAFFIAIVTPSLYVAITNYHIEMLPTDLALAIAAKRETIPFPAIIEVLIMEASFELLREAGVRVPSPIGPTIGIVGALILGQAAVEANIVSPIMVIIIAITGLASFAIPDNSLGFMARIIRFGVLFLAAILGLFGIAIGIILGLAYLVSIRSFGVPFLSPAAPSNKSSGDLLVRRTIRNQWFRPKNIKPQDVKRKGGG</sequence>
<dbReference type="Pfam" id="PF03323">
    <property type="entry name" value="GerA"/>
    <property type="match status" value="1"/>
</dbReference>
<evidence type="ECO:0000256" key="5">
    <source>
        <dbReference type="SAM" id="Phobius"/>
    </source>
</evidence>
<evidence type="ECO:0000256" key="3">
    <source>
        <dbReference type="ARBA" id="ARBA00023136"/>
    </source>
</evidence>
<keyword evidence="3 4" id="KW-0472">Membrane</keyword>
<keyword evidence="5" id="KW-1133">Transmembrane helix</keyword>
<evidence type="ECO:0000256" key="4">
    <source>
        <dbReference type="PIRNR" id="PIRNR005690"/>
    </source>
</evidence>
<dbReference type="eggNOG" id="COG0697">
    <property type="taxonomic scope" value="Bacteria"/>
</dbReference>
<dbReference type="EMBL" id="AVPF01000001">
    <property type="protein sequence ID" value="KGX91843.1"/>
    <property type="molecule type" value="Genomic_DNA"/>
</dbReference>
<dbReference type="RefSeq" id="WP_036841492.1">
    <property type="nucleotide sequence ID" value="NZ_AULJ01000001.1"/>
</dbReference>
<reference evidence="6 7" key="1">
    <citation type="submission" date="2013-08" db="EMBL/GenBank/DDBJ databases">
        <authorList>
            <person name="Huang J."/>
            <person name="Wang G."/>
        </authorList>
    </citation>
    <scope>NUCLEOTIDE SEQUENCE [LARGE SCALE GENOMIC DNA]</scope>
    <source>
        <strain evidence="6 7">BH030004</strain>
    </source>
</reference>
<dbReference type="InterPro" id="IPR004995">
    <property type="entry name" value="Spore_Ger"/>
</dbReference>
<evidence type="ECO:0000256" key="1">
    <source>
        <dbReference type="ARBA" id="ARBA00004141"/>
    </source>
</evidence>
<dbReference type="AlphaFoldDB" id="A0A0A5GKU2"/>
<keyword evidence="7" id="KW-1185">Reference proteome</keyword>
<comment type="similarity">
    <text evidence="2 4">Belongs to the GerABKA family.</text>
</comment>
<keyword evidence="5" id="KW-0812">Transmembrane</keyword>
<comment type="caution">
    <text evidence="6">The sequence shown here is derived from an EMBL/GenBank/DDBJ whole genome shotgun (WGS) entry which is preliminary data.</text>
</comment>